<proteinExistence type="predicted"/>
<comment type="caution">
    <text evidence="1">The sequence shown here is derived from an EMBL/GenBank/DDBJ whole genome shotgun (WGS) entry which is preliminary data.</text>
</comment>
<organism evidence="1 2">
    <name type="scientific">Anaerostipes butyraticus</name>
    <dbReference type="NCBI Taxonomy" id="645466"/>
    <lineage>
        <taxon>Bacteria</taxon>
        <taxon>Bacillati</taxon>
        <taxon>Bacillota</taxon>
        <taxon>Clostridia</taxon>
        <taxon>Lachnospirales</taxon>
        <taxon>Lachnospiraceae</taxon>
        <taxon>Anaerostipes</taxon>
    </lineage>
</organism>
<keyword evidence="2" id="KW-1185">Reference proteome</keyword>
<dbReference type="RefSeq" id="WP_201312118.1">
    <property type="nucleotide sequence ID" value="NZ_BLYI01000065.1"/>
</dbReference>
<sequence>MEYPKAMMKIKELIDMGIPESMLMNAYREKGQNFAQKIDPKRPNSPIVFDTAEFDKWRMKMQRAENKAIIRG</sequence>
<name>A0A916Q8U0_9FIRM</name>
<dbReference type="EMBL" id="BLYI01000065">
    <property type="protein sequence ID" value="GFO86464.1"/>
    <property type="molecule type" value="Genomic_DNA"/>
</dbReference>
<reference evidence="1" key="1">
    <citation type="submission" date="2020-06" db="EMBL/GenBank/DDBJ databases">
        <title>Characterization of fructooligosaccharide metabolism and fructooligosaccharide-degrading enzymes in human commensal butyrate producers.</title>
        <authorList>
            <person name="Tanno H."/>
            <person name="Fujii T."/>
            <person name="Hirano K."/>
            <person name="Maeno S."/>
            <person name="Tonozuka T."/>
            <person name="Sakamoto M."/>
            <person name="Ohkuma M."/>
            <person name="Tochio T."/>
            <person name="Endo A."/>
        </authorList>
    </citation>
    <scope>NUCLEOTIDE SEQUENCE</scope>
    <source>
        <strain evidence="1">JCM 17466</strain>
    </source>
</reference>
<evidence type="ECO:0000313" key="1">
    <source>
        <dbReference type="EMBL" id="GFO86464.1"/>
    </source>
</evidence>
<protein>
    <submittedName>
        <fullName evidence="1">Uncharacterized protein</fullName>
    </submittedName>
</protein>
<dbReference type="Proteomes" id="UP000613208">
    <property type="component" value="Unassembled WGS sequence"/>
</dbReference>
<gene>
    <name evidence="1" type="ORF">ANBU17_28110</name>
</gene>
<evidence type="ECO:0000313" key="2">
    <source>
        <dbReference type="Proteomes" id="UP000613208"/>
    </source>
</evidence>
<accession>A0A916Q8U0</accession>
<dbReference type="AlphaFoldDB" id="A0A916Q8U0"/>